<keyword evidence="11" id="KW-1185">Reference proteome</keyword>
<evidence type="ECO:0000256" key="7">
    <source>
        <dbReference type="RuleBase" id="RU364072"/>
    </source>
</evidence>
<dbReference type="InterPro" id="IPR011053">
    <property type="entry name" value="Single_hybrid_motif"/>
</dbReference>
<dbReference type="EMBL" id="SMFZ01000002">
    <property type="protein sequence ID" value="TCK22088.1"/>
    <property type="molecule type" value="Genomic_DNA"/>
</dbReference>
<keyword evidence="5 7" id="KW-0275">Fatty acid biosynthesis</keyword>
<feature type="compositionally biased region" description="Low complexity" evidence="8">
    <location>
        <begin position="10"/>
        <end position="21"/>
    </location>
</feature>
<dbReference type="PANTHER" id="PTHR47597">
    <property type="entry name" value="IS A MEMBER OF THE PF|00364 BIOTIN-REQUIRING ENZYMES FAMILY-RELATED"/>
    <property type="match status" value="1"/>
</dbReference>
<dbReference type="PRINTS" id="PR01071">
    <property type="entry name" value="ACOABIOTINCC"/>
</dbReference>
<evidence type="ECO:0000256" key="3">
    <source>
        <dbReference type="ARBA" id="ARBA00022832"/>
    </source>
</evidence>
<dbReference type="PANTHER" id="PTHR47597:SF1">
    <property type="entry name" value="IS A MEMBER OF THE PF|00364 BIOTIN-REQUIRING ENZYMES FAMILY-RELATED"/>
    <property type="match status" value="1"/>
</dbReference>
<name>A0A4R1HJP7_PSEEN</name>
<gene>
    <name evidence="10" type="ORF">EV378_6086</name>
</gene>
<dbReference type="Pfam" id="PF00364">
    <property type="entry name" value="Biotin_lipoyl"/>
    <property type="match status" value="1"/>
</dbReference>
<dbReference type="Proteomes" id="UP000295560">
    <property type="component" value="Unassembled WGS sequence"/>
</dbReference>
<dbReference type="UniPathway" id="UPA00094"/>
<keyword evidence="6 7" id="KW-0092">Biotin</keyword>
<dbReference type="Gene3D" id="2.40.50.100">
    <property type="match status" value="1"/>
</dbReference>
<dbReference type="RefSeq" id="WP_132430755.1">
    <property type="nucleotide sequence ID" value="NZ_SMFZ01000002.1"/>
</dbReference>
<dbReference type="GO" id="GO:0003989">
    <property type="term" value="F:acetyl-CoA carboxylase activity"/>
    <property type="evidence" value="ECO:0007669"/>
    <property type="project" value="InterPro"/>
</dbReference>
<dbReference type="AlphaFoldDB" id="A0A4R1HJP7"/>
<feature type="domain" description="Lipoyl-binding" evidence="9">
    <location>
        <begin position="91"/>
        <end position="167"/>
    </location>
</feature>
<dbReference type="GO" id="GO:0009317">
    <property type="term" value="C:acetyl-CoA carboxylase complex"/>
    <property type="evidence" value="ECO:0007669"/>
    <property type="project" value="InterPro"/>
</dbReference>
<dbReference type="CDD" id="cd06850">
    <property type="entry name" value="biotinyl_domain"/>
    <property type="match status" value="1"/>
</dbReference>
<organism evidence="10 11">
    <name type="scientific">Pseudonocardia endophytica</name>
    <dbReference type="NCBI Taxonomy" id="401976"/>
    <lineage>
        <taxon>Bacteria</taxon>
        <taxon>Bacillati</taxon>
        <taxon>Actinomycetota</taxon>
        <taxon>Actinomycetes</taxon>
        <taxon>Pseudonocardiales</taxon>
        <taxon>Pseudonocardiaceae</taxon>
        <taxon>Pseudonocardia</taxon>
    </lineage>
</organism>
<comment type="pathway">
    <text evidence="1 7">Lipid metabolism; fatty acid biosynthesis.</text>
</comment>
<protein>
    <recommendedName>
        <fullName evidence="7">Biotin carboxyl carrier protein of acetyl-CoA carboxylase</fullName>
    </recommendedName>
</protein>
<comment type="function">
    <text evidence="7">This protein is a component of the acetyl coenzyme A carboxylase complex; first, biotin carboxylase catalyzes the carboxylation of the carrier protein and then the transcarboxylase transfers the carboxyl group to form malonyl-CoA.</text>
</comment>
<comment type="caution">
    <text evidence="10">The sequence shown here is derived from an EMBL/GenBank/DDBJ whole genome shotgun (WGS) entry which is preliminary data.</text>
</comment>
<evidence type="ECO:0000256" key="5">
    <source>
        <dbReference type="ARBA" id="ARBA00023160"/>
    </source>
</evidence>
<dbReference type="InterPro" id="IPR053217">
    <property type="entry name" value="ACC_Biotin_Carrier"/>
</dbReference>
<dbReference type="InterPro" id="IPR001882">
    <property type="entry name" value="Biotin_BS"/>
</dbReference>
<evidence type="ECO:0000313" key="11">
    <source>
        <dbReference type="Proteomes" id="UP000295560"/>
    </source>
</evidence>
<evidence type="ECO:0000256" key="8">
    <source>
        <dbReference type="SAM" id="MobiDB-lite"/>
    </source>
</evidence>
<dbReference type="OrthoDB" id="9811735at2"/>
<dbReference type="PROSITE" id="PS00188">
    <property type="entry name" value="BIOTIN"/>
    <property type="match status" value="1"/>
</dbReference>
<evidence type="ECO:0000256" key="1">
    <source>
        <dbReference type="ARBA" id="ARBA00005194"/>
    </source>
</evidence>
<keyword evidence="3 7" id="KW-0276">Fatty acid metabolism</keyword>
<keyword evidence="2 7" id="KW-0444">Lipid biosynthesis</keyword>
<dbReference type="InterPro" id="IPR000089">
    <property type="entry name" value="Biotin_lipoyl"/>
</dbReference>
<evidence type="ECO:0000259" key="9">
    <source>
        <dbReference type="PROSITE" id="PS50968"/>
    </source>
</evidence>
<dbReference type="GO" id="GO:0006633">
    <property type="term" value="P:fatty acid biosynthetic process"/>
    <property type="evidence" value="ECO:0007669"/>
    <property type="project" value="UniProtKB-UniPathway"/>
</dbReference>
<dbReference type="InterPro" id="IPR001249">
    <property type="entry name" value="AcCoA_biotinCC"/>
</dbReference>
<keyword evidence="4 7" id="KW-0443">Lipid metabolism</keyword>
<evidence type="ECO:0000313" key="10">
    <source>
        <dbReference type="EMBL" id="TCK22088.1"/>
    </source>
</evidence>
<evidence type="ECO:0000256" key="2">
    <source>
        <dbReference type="ARBA" id="ARBA00022516"/>
    </source>
</evidence>
<accession>A0A4R1HJP7</accession>
<feature type="region of interest" description="Disordered" evidence="8">
    <location>
        <begin position="1"/>
        <end position="25"/>
    </location>
</feature>
<evidence type="ECO:0000256" key="6">
    <source>
        <dbReference type="ARBA" id="ARBA00023267"/>
    </source>
</evidence>
<evidence type="ECO:0000256" key="4">
    <source>
        <dbReference type="ARBA" id="ARBA00023098"/>
    </source>
</evidence>
<proteinExistence type="predicted"/>
<reference evidence="10 11" key="1">
    <citation type="submission" date="2019-03" db="EMBL/GenBank/DDBJ databases">
        <title>Sequencing the genomes of 1000 actinobacteria strains.</title>
        <authorList>
            <person name="Klenk H.-P."/>
        </authorList>
    </citation>
    <scope>NUCLEOTIDE SEQUENCE [LARGE SCALE GENOMIC DNA]</scope>
    <source>
        <strain evidence="10 11">DSM 44969</strain>
    </source>
</reference>
<sequence>MSAGTGQNGVAAPAVPTAPDADPGRADVLEQVQRSAVALLTAGGAPPRSLRVQVGDVVVEAEWGRVHEPVAVGPPPASSEPRDAAPPDPGRATVTAPTVGVFYRAPEPGAPPFVSEGDLVRAGQQIGIVEVMKLMMPVESDVAGRVVEFLRADGDSVEFAEPLLVLDPGEV</sequence>
<feature type="region of interest" description="Disordered" evidence="8">
    <location>
        <begin position="67"/>
        <end position="93"/>
    </location>
</feature>
<dbReference type="PROSITE" id="PS50968">
    <property type="entry name" value="BIOTINYL_LIPOYL"/>
    <property type="match status" value="1"/>
</dbReference>
<dbReference type="SUPFAM" id="SSF51230">
    <property type="entry name" value="Single hybrid motif"/>
    <property type="match status" value="1"/>
</dbReference>